<dbReference type="EMBL" id="ACBZ01000210">
    <property type="protein sequence ID" value="EEG47255.1"/>
    <property type="molecule type" value="Genomic_DNA"/>
</dbReference>
<dbReference type="Pfam" id="PF03788">
    <property type="entry name" value="LrgA"/>
    <property type="match status" value="1"/>
</dbReference>
<dbReference type="InterPro" id="IPR005538">
    <property type="entry name" value="LrgA/CidA"/>
</dbReference>
<feature type="transmembrane region" description="Helical" evidence="6">
    <location>
        <begin position="84"/>
        <end position="103"/>
    </location>
</feature>
<reference evidence="7 8" key="1">
    <citation type="submission" date="2009-01" db="EMBL/GenBank/DDBJ databases">
        <authorList>
            <person name="Fulton L."/>
            <person name="Clifton S."/>
            <person name="Fulton B."/>
            <person name="Xu J."/>
            <person name="Minx P."/>
            <person name="Pepin K.H."/>
            <person name="Johnson M."/>
            <person name="Bhonagiri V."/>
            <person name="Nash W.E."/>
            <person name="Mardis E.R."/>
            <person name="Wilson R.K."/>
        </authorList>
    </citation>
    <scope>NUCLEOTIDE SEQUENCE [LARGE SCALE GENOMIC DNA]</scope>
    <source>
        <strain evidence="8">DSM 10507 / JCM 14656 / S5a33</strain>
    </source>
</reference>
<dbReference type="eggNOG" id="COG1380">
    <property type="taxonomic scope" value="Bacteria"/>
</dbReference>
<dbReference type="PANTHER" id="PTHR33931">
    <property type="entry name" value="HOLIN-LIKE PROTEIN CIDA-RELATED"/>
    <property type="match status" value="1"/>
</dbReference>
<organism evidence="7 8">
    <name type="scientific">Blautia hydrogenotrophica (strain DSM 10507 / JCM 14656 / S5a33)</name>
    <name type="common">Ruminococcus hydrogenotrophicus</name>
    <dbReference type="NCBI Taxonomy" id="476272"/>
    <lineage>
        <taxon>Bacteria</taxon>
        <taxon>Bacillati</taxon>
        <taxon>Bacillota</taxon>
        <taxon>Clostridia</taxon>
        <taxon>Lachnospirales</taxon>
        <taxon>Lachnospiraceae</taxon>
        <taxon>Blautia</taxon>
    </lineage>
</organism>
<dbReference type="PANTHER" id="PTHR33931:SF2">
    <property type="entry name" value="HOLIN-LIKE PROTEIN CIDA"/>
    <property type="match status" value="1"/>
</dbReference>
<name>C0CSI2_BLAHS</name>
<reference evidence="7 8" key="2">
    <citation type="submission" date="2009-02" db="EMBL/GenBank/DDBJ databases">
        <title>Draft genome sequence of Blautia hydrogenotrophica DSM 10507 (Ruminococcus hydrogenotrophicus DSM 10507).</title>
        <authorList>
            <person name="Sudarsanam P."/>
            <person name="Ley R."/>
            <person name="Guruge J."/>
            <person name="Turnbaugh P.J."/>
            <person name="Mahowald M."/>
            <person name="Liep D."/>
            <person name="Gordon J."/>
        </authorList>
    </citation>
    <scope>NUCLEOTIDE SEQUENCE [LARGE SCALE GENOMIC DNA]</scope>
    <source>
        <strain evidence="8">DSM 10507 / JCM 14656 / S5a33</strain>
    </source>
</reference>
<dbReference type="AlphaFoldDB" id="C0CSI2"/>
<keyword evidence="4 6" id="KW-1133">Transmembrane helix</keyword>
<feature type="transmembrane region" description="Helical" evidence="6">
    <location>
        <begin position="58"/>
        <end position="78"/>
    </location>
</feature>
<feature type="transmembrane region" description="Helical" evidence="6">
    <location>
        <begin position="30"/>
        <end position="46"/>
    </location>
</feature>
<evidence type="ECO:0000256" key="1">
    <source>
        <dbReference type="ARBA" id="ARBA00004651"/>
    </source>
</evidence>
<accession>C0CSI2</accession>
<sequence length="137" mass="15380">MKYVRQFVIIMFLSFLGEILKAVIPLPIPSSIYGLVLMLLVLKMGIVKLEDVKDAGNLFIDIMPLMFIPAAVGLLDAWSDIKGILFPVAVIIFITTVLVMAVTGRVTMMAARKEKGENAGFLWRFFVFRNGDQRTRI</sequence>
<evidence type="ECO:0000256" key="6">
    <source>
        <dbReference type="SAM" id="Phobius"/>
    </source>
</evidence>
<evidence type="ECO:0000256" key="3">
    <source>
        <dbReference type="ARBA" id="ARBA00022692"/>
    </source>
</evidence>
<keyword evidence="8" id="KW-1185">Reference proteome</keyword>
<keyword evidence="3 6" id="KW-0812">Transmembrane</keyword>
<proteinExistence type="predicted"/>
<comment type="subcellular location">
    <subcellularLocation>
        <location evidence="1">Cell membrane</location>
        <topology evidence="1">Multi-pass membrane protein</topology>
    </subcellularLocation>
</comment>
<evidence type="ECO:0008006" key="9">
    <source>
        <dbReference type="Google" id="ProtNLM"/>
    </source>
</evidence>
<evidence type="ECO:0000256" key="2">
    <source>
        <dbReference type="ARBA" id="ARBA00022475"/>
    </source>
</evidence>
<keyword evidence="5 6" id="KW-0472">Membrane</keyword>
<dbReference type="GeneID" id="86823159"/>
<evidence type="ECO:0000313" key="8">
    <source>
        <dbReference type="Proteomes" id="UP000003100"/>
    </source>
</evidence>
<evidence type="ECO:0000256" key="5">
    <source>
        <dbReference type="ARBA" id="ARBA00023136"/>
    </source>
</evidence>
<dbReference type="PATRIC" id="fig|476272.21.peg.534"/>
<dbReference type="RefSeq" id="WP_005952535.1">
    <property type="nucleotide sequence ID" value="NZ_CP136423.1"/>
</dbReference>
<comment type="caution">
    <text evidence="7">The sequence shown here is derived from an EMBL/GenBank/DDBJ whole genome shotgun (WGS) entry which is preliminary data.</text>
</comment>
<gene>
    <name evidence="7" type="ORF">RUMHYD_03849</name>
</gene>
<dbReference type="GO" id="GO:0005886">
    <property type="term" value="C:plasma membrane"/>
    <property type="evidence" value="ECO:0007669"/>
    <property type="project" value="UniProtKB-SubCell"/>
</dbReference>
<keyword evidence="2" id="KW-1003">Cell membrane</keyword>
<dbReference type="Proteomes" id="UP000003100">
    <property type="component" value="Unassembled WGS sequence"/>
</dbReference>
<dbReference type="HOGENOM" id="CLU_113736_2_0_9"/>
<evidence type="ECO:0000313" key="7">
    <source>
        <dbReference type="EMBL" id="EEG47255.1"/>
    </source>
</evidence>
<protein>
    <recommendedName>
        <fullName evidence="9">Antiholin-like protein LrgA</fullName>
    </recommendedName>
</protein>
<evidence type="ECO:0000256" key="4">
    <source>
        <dbReference type="ARBA" id="ARBA00022989"/>
    </source>
</evidence>